<comment type="caution">
    <text evidence="2">The sequence shown here is derived from an EMBL/GenBank/DDBJ whole genome shotgun (WGS) entry which is preliminary data.</text>
</comment>
<feature type="transmembrane region" description="Helical" evidence="1">
    <location>
        <begin position="71"/>
        <end position="93"/>
    </location>
</feature>
<keyword evidence="1" id="KW-0472">Membrane</keyword>
<reference evidence="2 3" key="1">
    <citation type="submission" date="2019-01" db="EMBL/GenBank/DDBJ databases">
        <title>Genomic analysis of febrile catheter-associated UTI E. coli isolates.</title>
        <authorList>
            <person name="Potter R."/>
            <person name="Zou Z."/>
            <person name="Henderson J."/>
            <person name="Dantas G."/>
        </authorList>
    </citation>
    <scope>NUCLEOTIDE SEQUENCE [LARGE SCALE GENOMIC DNA]</scope>
    <source>
        <strain evidence="2 3">29_CAASB</strain>
    </source>
</reference>
<dbReference type="Proteomes" id="UP000288730">
    <property type="component" value="Unassembled WGS sequence"/>
</dbReference>
<sequence>SVAAAVPGLILLLVCRQTLEYTRVNGNFISRTEYPAGYAFAMWTLAAGISLLAVWLLLLTMDALDLTHFSFLPALLEVGVLVALSGVVLGGLLDYLALRKTHLT</sequence>
<organism evidence="2 3">
    <name type="scientific">Escherichia coli</name>
    <dbReference type="NCBI Taxonomy" id="562"/>
    <lineage>
        <taxon>Bacteria</taxon>
        <taxon>Pseudomonadati</taxon>
        <taxon>Pseudomonadota</taxon>
        <taxon>Gammaproteobacteria</taxon>
        <taxon>Enterobacterales</taxon>
        <taxon>Enterobacteriaceae</taxon>
        <taxon>Escherichia</taxon>
    </lineage>
</organism>
<evidence type="ECO:0000256" key="1">
    <source>
        <dbReference type="SAM" id="Phobius"/>
    </source>
</evidence>
<evidence type="ECO:0000313" key="2">
    <source>
        <dbReference type="EMBL" id="RXC78723.1"/>
    </source>
</evidence>
<feature type="transmembrane region" description="Helical" evidence="1">
    <location>
        <begin position="40"/>
        <end position="59"/>
    </location>
</feature>
<evidence type="ECO:0000313" key="3">
    <source>
        <dbReference type="Proteomes" id="UP000288730"/>
    </source>
</evidence>
<keyword evidence="1" id="KW-1133">Transmembrane helix</keyword>
<gene>
    <name evidence="2" type="ORF">EPS76_34050</name>
</gene>
<dbReference type="EMBL" id="SCJN01001210">
    <property type="protein sequence ID" value="RXC78723.1"/>
    <property type="molecule type" value="Genomic_DNA"/>
</dbReference>
<protein>
    <submittedName>
        <fullName evidence="2">MFS transporter</fullName>
    </submittedName>
</protein>
<keyword evidence="1" id="KW-0812">Transmembrane</keyword>
<accession>A0A444R141</accession>
<feature type="non-terminal residue" evidence="2">
    <location>
        <position position="1"/>
    </location>
</feature>
<name>A0A444R141_ECOLX</name>
<dbReference type="AlphaFoldDB" id="A0A444R141"/>
<proteinExistence type="predicted"/>